<keyword evidence="2" id="KW-1185">Reference proteome</keyword>
<reference evidence="1" key="1">
    <citation type="journal article" date="2019" name="bioRxiv">
        <title>The Genome of the Zebra Mussel, Dreissena polymorpha: A Resource for Invasive Species Research.</title>
        <authorList>
            <person name="McCartney M.A."/>
            <person name="Auch B."/>
            <person name="Kono T."/>
            <person name="Mallez S."/>
            <person name="Zhang Y."/>
            <person name="Obille A."/>
            <person name="Becker A."/>
            <person name="Abrahante J.E."/>
            <person name="Garbe J."/>
            <person name="Badalamenti J.P."/>
            <person name="Herman A."/>
            <person name="Mangelson H."/>
            <person name="Liachko I."/>
            <person name="Sullivan S."/>
            <person name="Sone E.D."/>
            <person name="Koren S."/>
            <person name="Silverstein K.A.T."/>
            <person name="Beckman K.B."/>
            <person name="Gohl D.M."/>
        </authorList>
    </citation>
    <scope>NUCLEOTIDE SEQUENCE</scope>
    <source>
        <strain evidence="1">Duluth1</strain>
        <tissue evidence="1">Whole animal</tissue>
    </source>
</reference>
<accession>A0A9D4F6F0</accession>
<protein>
    <submittedName>
        <fullName evidence="1">Uncharacterized protein</fullName>
    </submittedName>
</protein>
<dbReference type="Proteomes" id="UP000828390">
    <property type="component" value="Unassembled WGS sequence"/>
</dbReference>
<reference evidence="1" key="2">
    <citation type="submission" date="2020-11" db="EMBL/GenBank/DDBJ databases">
        <authorList>
            <person name="McCartney M.A."/>
            <person name="Auch B."/>
            <person name="Kono T."/>
            <person name="Mallez S."/>
            <person name="Becker A."/>
            <person name="Gohl D.M."/>
            <person name="Silverstein K.A.T."/>
            <person name="Koren S."/>
            <person name="Bechman K.B."/>
            <person name="Herman A."/>
            <person name="Abrahante J.E."/>
            <person name="Garbe J."/>
        </authorList>
    </citation>
    <scope>NUCLEOTIDE SEQUENCE</scope>
    <source>
        <strain evidence="1">Duluth1</strain>
        <tissue evidence="1">Whole animal</tissue>
    </source>
</reference>
<evidence type="ECO:0000313" key="2">
    <source>
        <dbReference type="Proteomes" id="UP000828390"/>
    </source>
</evidence>
<name>A0A9D4F6F0_DREPO</name>
<dbReference type="OrthoDB" id="10489943at2759"/>
<dbReference type="AlphaFoldDB" id="A0A9D4F6F0"/>
<dbReference type="EMBL" id="JAIWYP010000007">
    <property type="protein sequence ID" value="KAH3792833.1"/>
    <property type="molecule type" value="Genomic_DNA"/>
</dbReference>
<sequence length="310" mass="35614">MSYKRWLQRALLVVGFIFLSVGSLIYRSILYNVHVSTVYVQRRAELFPGNISISNQCTWDLNLTAYDFADYTSPVLTLVARVFAEVYAQHGIMTVLREGSLLHVYRRHKADADMDTWLIVPRHMTVAHAYELIQSTIQNNTEFSDLLLEHQNQYLMSLFFAYSDCARVRFRGKKVLDIVVLHETLIKDPDTQVPCFDLLKGCVLDVNEDVVSLLDSVKAGNMFGDLCYCNYMGSRLLCPQHATEYLTVKYGSSFRTPVAKKDYVQLRGVSYEQPFDSWKTVLSSVPNFWKIKRLFEGPDKISTEQQAPES</sequence>
<comment type="caution">
    <text evidence="1">The sequence shown here is derived from an EMBL/GenBank/DDBJ whole genome shotgun (WGS) entry which is preliminary data.</text>
</comment>
<evidence type="ECO:0000313" key="1">
    <source>
        <dbReference type="EMBL" id="KAH3792833.1"/>
    </source>
</evidence>
<organism evidence="1 2">
    <name type="scientific">Dreissena polymorpha</name>
    <name type="common">Zebra mussel</name>
    <name type="synonym">Mytilus polymorpha</name>
    <dbReference type="NCBI Taxonomy" id="45954"/>
    <lineage>
        <taxon>Eukaryota</taxon>
        <taxon>Metazoa</taxon>
        <taxon>Spiralia</taxon>
        <taxon>Lophotrochozoa</taxon>
        <taxon>Mollusca</taxon>
        <taxon>Bivalvia</taxon>
        <taxon>Autobranchia</taxon>
        <taxon>Heteroconchia</taxon>
        <taxon>Euheterodonta</taxon>
        <taxon>Imparidentia</taxon>
        <taxon>Neoheterodontei</taxon>
        <taxon>Myida</taxon>
        <taxon>Dreissenoidea</taxon>
        <taxon>Dreissenidae</taxon>
        <taxon>Dreissena</taxon>
    </lineage>
</organism>
<gene>
    <name evidence="1" type="ORF">DPMN_146332</name>
</gene>
<proteinExistence type="predicted"/>